<feature type="compositionally biased region" description="Basic and acidic residues" evidence="1">
    <location>
        <begin position="1"/>
        <end position="46"/>
    </location>
</feature>
<feature type="compositionally biased region" description="Basic and acidic residues" evidence="1">
    <location>
        <begin position="55"/>
        <end position="64"/>
    </location>
</feature>
<evidence type="ECO:0000256" key="1">
    <source>
        <dbReference type="SAM" id="MobiDB-lite"/>
    </source>
</evidence>
<dbReference type="EMBL" id="OB661039">
    <property type="protein sequence ID" value="CAD7227116.1"/>
    <property type="molecule type" value="Genomic_DNA"/>
</dbReference>
<name>A0A7R8W8X1_9CRUS</name>
<gene>
    <name evidence="2" type="ORF">CTOB1V02_LOCUS5025</name>
</gene>
<reference evidence="2" key="1">
    <citation type="submission" date="2020-11" db="EMBL/GenBank/DDBJ databases">
        <authorList>
            <person name="Tran Van P."/>
        </authorList>
    </citation>
    <scope>NUCLEOTIDE SEQUENCE</scope>
</reference>
<sequence>MADRANSKLATQDKLKQKEIDDPFEERKKPGSEKKPANGYEADEKCGSGGRKQGKKVEEKREPPKNSATGKGKGKAK</sequence>
<accession>A0A7R8W8X1</accession>
<dbReference type="AlphaFoldDB" id="A0A7R8W8X1"/>
<evidence type="ECO:0000313" key="2">
    <source>
        <dbReference type="EMBL" id="CAD7227116.1"/>
    </source>
</evidence>
<proteinExistence type="predicted"/>
<protein>
    <submittedName>
        <fullName evidence="2">Uncharacterized protein</fullName>
    </submittedName>
</protein>
<organism evidence="2">
    <name type="scientific">Cyprideis torosa</name>
    <dbReference type="NCBI Taxonomy" id="163714"/>
    <lineage>
        <taxon>Eukaryota</taxon>
        <taxon>Metazoa</taxon>
        <taxon>Ecdysozoa</taxon>
        <taxon>Arthropoda</taxon>
        <taxon>Crustacea</taxon>
        <taxon>Oligostraca</taxon>
        <taxon>Ostracoda</taxon>
        <taxon>Podocopa</taxon>
        <taxon>Podocopida</taxon>
        <taxon>Cytherocopina</taxon>
        <taxon>Cytheroidea</taxon>
        <taxon>Cytherideidae</taxon>
        <taxon>Cyprideis</taxon>
    </lineage>
</organism>
<feature type="region of interest" description="Disordered" evidence="1">
    <location>
        <begin position="1"/>
        <end position="77"/>
    </location>
</feature>